<feature type="transmembrane region" description="Helical" evidence="5">
    <location>
        <begin position="219"/>
        <end position="240"/>
    </location>
</feature>
<keyword evidence="4 5" id="KW-0472">Membrane</keyword>
<accession>A0A401FS73</accession>
<dbReference type="AlphaFoldDB" id="A0A401FS73"/>
<evidence type="ECO:0000256" key="3">
    <source>
        <dbReference type="ARBA" id="ARBA00022989"/>
    </source>
</evidence>
<dbReference type="GO" id="GO:0043190">
    <property type="term" value="C:ATP-binding cassette (ABC) transporter complex"/>
    <property type="evidence" value="ECO:0007669"/>
    <property type="project" value="InterPro"/>
</dbReference>
<dbReference type="Proteomes" id="UP000288096">
    <property type="component" value="Unassembled WGS sequence"/>
</dbReference>
<protein>
    <recommendedName>
        <fullName evidence="5">Transport permease protein</fullName>
    </recommendedName>
</protein>
<dbReference type="PROSITE" id="PS51012">
    <property type="entry name" value="ABC_TM2"/>
    <property type="match status" value="1"/>
</dbReference>
<evidence type="ECO:0000256" key="1">
    <source>
        <dbReference type="ARBA" id="ARBA00004141"/>
    </source>
</evidence>
<evidence type="ECO:0000313" key="7">
    <source>
        <dbReference type="EMBL" id="GBC59817.1"/>
    </source>
</evidence>
<reference evidence="8" key="2">
    <citation type="submission" date="2019-01" db="EMBL/GenBank/DDBJ databases">
        <title>Genome sequence of Desulfonema ishimotonii strain Tokyo 01.</title>
        <authorList>
            <person name="Fukui M."/>
        </authorList>
    </citation>
    <scope>NUCLEOTIDE SEQUENCE [LARGE SCALE GENOMIC DNA]</scope>
    <source>
        <strain evidence="8">Tokyo 01</strain>
    </source>
</reference>
<dbReference type="InterPro" id="IPR047817">
    <property type="entry name" value="ABC2_TM_bact-type"/>
</dbReference>
<feature type="transmembrane region" description="Helical" evidence="5">
    <location>
        <begin position="20"/>
        <end position="41"/>
    </location>
</feature>
<evidence type="ECO:0000256" key="5">
    <source>
        <dbReference type="RuleBase" id="RU361157"/>
    </source>
</evidence>
<proteinExistence type="inferred from homology"/>
<keyword evidence="5" id="KW-0813">Transport</keyword>
<dbReference type="PIRSF" id="PIRSF006648">
    <property type="entry name" value="DrrB"/>
    <property type="match status" value="1"/>
</dbReference>
<organism evidence="7 8">
    <name type="scientific">Desulfonema ishimotonii</name>
    <dbReference type="NCBI Taxonomy" id="45657"/>
    <lineage>
        <taxon>Bacteria</taxon>
        <taxon>Pseudomonadati</taxon>
        <taxon>Thermodesulfobacteriota</taxon>
        <taxon>Desulfobacteria</taxon>
        <taxon>Desulfobacterales</taxon>
        <taxon>Desulfococcaceae</taxon>
        <taxon>Desulfonema</taxon>
    </lineage>
</organism>
<feature type="transmembrane region" description="Helical" evidence="5">
    <location>
        <begin position="165"/>
        <end position="185"/>
    </location>
</feature>
<evidence type="ECO:0000313" key="8">
    <source>
        <dbReference type="Proteomes" id="UP000288096"/>
    </source>
</evidence>
<feature type="transmembrane region" description="Helical" evidence="5">
    <location>
        <begin position="61"/>
        <end position="84"/>
    </location>
</feature>
<keyword evidence="8" id="KW-1185">Reference proteome</keyword>
<feature type="transmembrane region" description="Helical" evidence="5">
    <location>
        <begin position="105"/>
        <end position="128"/>
    </location>
</feature>
<dbReference type="RefSeq" id="WP_124327297.1">
    <property type="nucleotide sequence ID" value="NZ_BEXT01000001.1"/>
</dbReference>
<gene>
    <name evidence="7" type="ORF">DENIS_0758</name>
</gene>
<dbReference type="GO" id="GO:0140359">
    <property type="term" value="F:ABC-type transporter activity"/>
    <property type="evidence" value="ECO:0007669"/>
    <property type="project" value="InterPro"/>
</dbReference>
<name>A0A401FS73_9BACT</name>
<reference evidence="8" key="1">
    <citation type="submission" date="2017-11" db="EMBL/GenBank/DDBJ databases">
        <authorList>
            <person name="Watanabe M."/>
            <person name="Kojima H."/>
        </authorList>
    </citation>
    <scope>NUCLEOTIDE SEQUENCE [LARGE SCALE GENOMIC DNA]</scope>
    <source>
        <strain evidence="8">Tokyo 01</strain>
    </source>
</reference>
<dbReference type="EMBL" id="BEXT01000001">
    <property type="protein sequence ID" value="GBC59817.1"/>
    <property type="molecule type" value="Genomic_DNA"/>
</dbReference>
<evidence type="ECO:0000256" key="2">
    <source>
        <dbReference type="ARBA" id="ARBA00022692"/>
    </source>
</evidence>
<dbReference type="PRINTS" id="PR00164">
    <property type="entry name" value="ABC2TRNSPORT"/>
</dbReference>
<sequence length="245" mass="27260">MIKGWNAIYYRELLILKRRLSRMLASMSVSPLLYLIAFGYAMGGQVRVDGFTYMEFLIPGLVAMSSMTQAFGIASEINISRFYWHIFEEFQAAPISNMAYVLGEVLAGVTRALIAVCVILTLGLLFGISLSYNFFFWLAILLNSFVFASVAVAVAMLVKSHADQAMVTNFIITPMAFLGGTFFPLDRLPVWAQKLLWFLPLTHAAKSIRAAAFGQEPGIISYLLLLVLGSICFFIAFRCVSKARD</sequence>
<evidence type="ECO:0000256" key="4">
    <source>
        <dbReference type="ARBA" id="ARBA00023136"/>
    </source>
</evidence>
<comment type="caution">
    <text evidence="7">The sequence shown here is derived from an EMBL/GenBank/DDBJ whole genome shotgun (WGS) entry which is preliminary data.</text>
</comment>
<comment type="similarity">
    <text evidence="5">Belongs to the ABC-2 integral membrane protein family.</text>
</comment>
<dbReference type="OrthoDB" id="9788252at2"/>
<dbReference type="InterPro" id="IPR052522">
    <property type="entry name" value="ABC-2_transport_permease"/>
</dbReference>
<keyword evidence="5" id="KW-1003">Cell membrane</keyword>
<feature type="transmembrane region" description="Helical" evidence="5">
    <location>
        <begin position="134"/>
        <end position="158"/>
    </location>
</feature>
<dbReference type="Pfam" id="PF01061">
    <property type="entry name" value="ABC2_membrane"/>
    <property type="match status" value="1"/>
</dbReference>
<comment type="subcellular location">
    <subcellularLocation>
        <location evidence="5">Cell membrane</location>
        <topology evidence="5">Multi-pass membrane protein</topology>
    </subcellularLocation>
    <subcellularLocation>
        <location evidence="1">Membrane</location>
        <topology evidence="1">Multi-pass membrane protein</topology>
    </subcellularLocation>
</comment>
<keyword evidence="2 5" id="KW-0812">Transmembrane</keyword>
<evidence type="ECO:0000259" key="6">
    <source>
        <dbReference type="PROSITE" id="PS51012"/>
    </source>
</evidence>
<dbReference type="PANTHER" id="PTHR43332:SF2">
    <property type="entry name" value="INNER MEMBRANE TRANSPORT PERMEASE YADH"/>
    <property type="match status" value="1"/>
</dbReference>
<dbReference type="InterPro" id="IPR013525">
    <property type="entry name" value="ABC2_TM"/>
</dbReference>
<keyword evidence="3 5" id="KW-1133">Transmembrane helix</keyword>
<dbReference type="InterPro" id="IPR000412">
    <property type="entry name" value="ABC_2_transport"/>
</dbReference>
<dbReference type="PANTHER" id="PTHR43332">
    <property type="entry name" value="INNER MEMBRANE TRANSPORT PERMEASE YADH-RELATED"/>
    <property type="match status" value="1"/>
</dbReference>
<feature type="domain" description="ABC transmembrane type-2" evidence="6">
    <location>
        <begin position="22"/>
        <end position="243"/>
    </location>
</feature>